<comment type="caution">
    <text evidence="3">The sequence shown here is derived from an EMBL/GenBank/DDBJ whole genome shotgun (WGS) entry which is preliminary data.</text>
</comment>
<dbReference type="GO" id="GO:0070967">
    <property type="term" value="F:coenzyme F420 binding"/>
    <property type="evidence" value="ECO:0007669"/>
    <property type="project" value="TreeGrafter"/>
</dbReference>
<dbReference type="AlphaFoldDB" id="A0A9X4RBU1"/>
<comment type="similarity">
    <text evidence="1">Belongs to the F420H(2)-dependent quinone reductase family.</text>
</comment>
<comment type="catalytic activity">
    <reaction evidence="2">
        <text>oxidized coenzyme F420-(gamma-L-Glu)(n) + a quinol + H(+) = reduced coenzyme F420-(gamma-L-Glu)(n) + a quinone</text>
        <dbReference type="Rhea" id="RHEA:39663"/>
        <dbReference type="Rhea" id="RHEA-COMP:12939"/>
        <dbReference type="Rhea" id="RHEA-COMP:14378"/>
        <dbReference type="ChEBI" id="CHEBI:15378"/>
        <dbReference type="ChEBI" id="CHEBI:24646"/>
        <dbReference type="ChEBI" id="CHEBI:132124"/>
        <dbReference type="ChEBI" id="CHEBI:133980"/>
        <dbReference type="ChEBI" id="CHEBI:139511"/>
    </reaction>
</comment>
<proteinExistence type="inferred from homology"/>
<dbReference type="RefSeq" id="WP_332518930.1">
    <property type="nucleotide sequence ID" value="NZ_JANRHA010000001.1"/>
</dbReference>
<dbReference type="GO" id="GO:0016491">
    <property type="term" value="F:oxidoreductase activity"/>
    <property type="evidence" value="ECO:0007669"/>
    <property type="project" value="InterPro"/>
</dbReference>
<gene>
    <name evidence="3" type="ORF">NVS88_00905</name>
</gene>
<dbReference type="Gene3D" id="2.30.110.10">
    <property type="entry name" value="Electron Transport, Fmn-binding Protein, Chain A"/>
    <property type="match status" value="1"/>
</dbReference>
<accession>A0A9X4RBU1</accession>
<protein>
    <submittedName>
        <fullName evidence="3">Nitroreductase family deazaflavin-dependent oxidoreductase</fullName>
    </submittedName>
</protein>
<dbReference type="SUPFAM" id="SSF50475">
    <property type="entry name" value="FMN-binding split barrel"/>
    <property type="match status" value="1"/>
</dbReference>
<dbReference type="InterPro" id="IPR004378">
    <property type="entry name" value="F420H2_quin_Rdtase"/>
</dbReference>
<dbReference type="EMBL" id="JANRHA010000001">
    <property type="protein sequence ID" value="MDG3013115.1"/>
    <property type="molecule type" value="Genomic_DNA"/>
</dbReference>
<dbReference type="Proteomes" id="UP001152755">
    <property type="component" value="Unassembled WGS sequence"/>
</dbReference>
<evidence type="ECO:0000256" key="1">
    <source>
        <dbReference type="ARBA" id="ARBA00008710"/>
    </source>
</evidence>
<dbReference type="PANTHER" id="PTHR39428">
    <property type="entry name" value="F420H(2)-DEPENDENT QUINONE REDUCTASE RV1261C"/>
    <property type="match status" value="1"/>
</dbReference>
<evidence type="ECO:0000256" key="2">
    <source>
        <dbReference type="ARBA" id="ARBA00049106"/>
    </source>
</evidence>
<dbReference type="GO" id="GO:0005886">
    <property type="term" value="C:plasma membrane"/>
    <property type="evidence" value="ECO:0007669"/>
    <property type="project" value="TreeGrafter"/>
</dbReference>
<reference evidence="3" key="1">
    <citation type="submission" date="2022-08" db="EMBL/GenBank/DDBJ databases">
        <title>Genome analysis of Corynebacteriales strain.</title>
        <authorList>
            <person name="Lee S.D."/>
        </authorList>
    </citation>
    <scope>NUCLEOTIDE SEQUENCE</scope>
    <source>
        <strain evidence="3">D3-21</strain>
    </source>
</reference>
<dbReference type="NCBIfam" id="TIGR00026">
    <property type="entry name" value="hi_GC_TIGR00026"/>
    <property type="match status" value="1"/>
</dbReference>
<dbReference type="InterPro" id="IPR012349">
    <property type="entry name" value="Split_barrel_FMN-bd"/>
</dbReference>
<sequence>MSVADRIDELAGRALRTRWFVRAPIKLYRVRLGFLLGHRMLMLEHTGRTSGLPRQVVLEVVERPAPDTYVIVSGFGERAQWYRNILADPAVHVSVGARRHVPARATPMSAEESAAALARYATARPQTWKRLKGSIEAAVGAPVDTLPMVTLQLDPGRK</sequence>
<keyword evidence="4" id="KW-1185">Reference proteome</keyword>
<dbReference type="PANTHER" id="PTHR39428:SF3">
    <property type="entry name" value="DEAZAFLAVIN-DEPENDENT NITROREDUCTASE"/>
    <property type="match status" value="1"/>
</dbReference>
<evidence type="ECO:0000313" key="4">
    <source>
        <dbReference type="Proteomes" id="UP001152755"/>
    </source>
</evidence>
<evidence type="ECO:0000313" key="3">
    <source>
        <dbReference type="EMBL" id="MDG3013115.1"/>
    </source>
</evidence>
<name>A0A9X4RBU1_9ACTN</name>
<dbReference type="Pfam" id="PF04075">
    <property type="entry name" value="F420H2_quin_red"/>
    <property type="match status" value="1"/>
</dbReference>
<organism evidence="3 4">
    <name type="scientific">Speluncibacter jeojiensis</name>
    <dbReference type="NCBI Taxonomy" id="2710754"/>
    <lineage>
        <taxon>Bacteria</taxon>
        <taxon>Bacillati</taxon>
        <taxon>Actinomycetota</taxon>
        <taxon>Actinomycetes</taxon>
        <taxon>Mycobacteriales</taxon>
        <taxon>Speluncibacteraceae</taxon>
        <taxon>Speluncibacter</taxon>
    </lineage>
</organism>